<evidence type="ECO:0000313" key="1">
    <source>
        <dbReference type="EMBL" id="EST48840.1"/>
    </source>
</evidence>
<sequence>MSNQTHPVTQFVNEFFAPDRVLLSPELFYQLDQDIALTFDQAMKIPVFNQKMTQYGETAFIDAINRSETVQLYNNKIQLKLKSKPLKICICKTGITSVDIQDLLKSLEIVKLDRFSVMATLTFDEEKTTSASLQACLESAGFQKISFQNEPLRDAFRRITMAGGITPAQVKEIHDNYHKALNDKLVASKPKGVYDMKTEEFKKESGYGKDIEVQATKLREFIKDVYDGKKEWKTVEMASSPVVSKNAAKRLWCNEKQRNGKKLEKEVEQTE</sequence>
<evidence type="ECO:0000313" key="2">
    <source>
        <dbReference type="EMBL" id="KAH0569873.1"/>
    </source>
</evidence>
<gene>
    <name evidence="1" type="ORF">SS50377_10936</name>
    <name evidence="2" type="ORF">SS50377_27845</name>
</gene>
<protein>
    <submittedName>
        <fullName evidence="1">Uncharacterized protein</fullName>
    </submittedName>
</protein>
<dbReference type="VEuPathDB" id="GiardiaDB:SS50377_27845"/>
<proteinExistence type="predicted"/>
<reference evidence="1 2" key="1">
    <citation type="journal article" date="2014" name="PLoS Genet.">
        <title>The Genome of Spironucleus salmonicida Highlights a Fish Pathogen Adapted to Fluctuating Environments.</title>
        <authorList>
            <person name="Xu F."/>
            <person name="Jerlstrom-Hultqvist J."/>
            <person name="Einarsson E."/>
            <person name="Astvaldsson A."/>
            <person name="Svard S.G."/>
            <person name="Andersson J.O."/>
        </authorList>
    </citation>
    <scope>NUCLEOTIDE SEQUENCE</scope>
    <source>
        <strain evidence="2">ATCC 50377</strain>
    </source>
</reference>
<name>V6LW96_9EUKA</name>
<keyword evidence="3" id="KW-1185">Reference proteome</keyword>
<dbReference type="AlphaFoldDB" id="V6LW96"/>
<accession>V6LW96</accession>
<reference evidence="2" key="2">
    <citation type="submission" date="2020-12" db="EMBL/GenBank/DDBJ databases">
        <title>New Spironucleus salmonicida genome in near-complete chromosomes.</title>
        <authorList>
            <person name="Xu F."/>
            <person name="Kurt Z."/>
            <person name="Jimenez-Gonzalez A."/>
            <person name="Astvaldsson A."/>
            <person name="Andersson J.O."/>
            <person name="Svard S.G."/>
        </authorList>
    </citation>
    <scope>NUCLEOTIDE SEQUENCE</scope>
    <source>
        <strain evidence="2">ATCC 50377</strain>
    </source>
</reference>
<dbReference type="Proteomes" id="UP000018208">
    <property type="component" value="Unassembled WGS sequence"/>
</dbReference>
<dbReference type="EMBL" id="AUWU02000008">
    <property type="protein sequence ID" value="KAH0569873.1"/>
    <property type="molecule type" value="Genomic_DNA"/>
</dbReference>
<dbReference type="EMBL" id="KI545975">
    <property type="protein sequence ID" value="EST48840.1"/>
    <property type="molecule type" value="Genomic_DNA"/>
</dbReference>
<evidence type="ECO:0000313" key="3">
    <source>
        <dbReference type="Proteomes" id="UP000018208"/>
    </source>
</evidence>
<organism evidence="1">
    <name type="scientific">Spironucleus salmonicida</name>
    <dbReference type="NCBI Taxonomy" id="348837"/>
    <lineage>
        <taxon>Eukaryota</taxon>
        <taxon>Metamonada</taxon>
        <taxon>Diplomonadida</taxon>
        <taxon>Hexamitidae</taxon>
        <taxon>Hexamitinae</taxon>
        <taxon>Spironucleus</taxon>
    </lineage>
</organism>